<keyword evidence="1" id="KW-0812">Transmembrane</keyword>
<protein>
    <submittedName>
        <fullName evidence="2">Uncharacterized protein</fullName>
    </submittedName>
</protein>
<evidence type="ECO:0000256" key="1">
    <source>
        <dbReference type="SAM" id="Phobius"/>
    </source>
</evidence>
<gene>
    <name evidence="2" type="ORF">METZ01_LOCUS100234</name>
</gene>
<reference evidence="2" key="1">
    <citation type="submission" date="2018-05" db="EMBL/GenBank/DDBJ databases">
        <authorList>
            <person name="Lanie J.A."/>
            <person name="Ng W.-L."/>
            <person name="Kazmierczak K.M."/>
            <person name="Andrzejewski T.M."/>
            <person name="Davidsen T.M."/>
            <person name="Wayne K.J."/>
            <person name="Tettelin H."/>
            <person name="Glass J.I."/>
            <person name="Rusch D."/>
            <person name="Podicherti R."/>
            <person name="Tsui H.-C.T."/>
            <person name="Winkler M.E."/>
        </authorList>
    </citation>
    <scope>NUCLEOTIDE SEQUENCE</scope>
</reference>
<proteinExistence type="predicted"/>
<name>A0A381W4C6_9ZZZZ</name>
<organism evidence="2">
    <name type="scientific">marine metagenome</name>
    <dbReference type="NCBI Taxonomy" id="408172"/>
    <lineage>
        <taxon>unclassified sequences</taxon>
        <taxon>metagenomes</taxon>
        <taxon>ecological metagenomes</taxon>
    </lineage>
</organism>
<keyword evidence="1" id="KW-0472">Membrane</keyword>
<feature type="transmembrane region" description="Helical" evidence="1">
    <location>
        <begin position="36"/>
        <end position="65"/>
    </location>
</feature>
<dbReference type="AlphaFoldDB" id="A0A381W4C6"/>
<keyword evidence="1" id="KW-1133">Transmembrane helix</keyword>
<sequence length="72" mass="7790">MAGWSGHIPDLETPKTFKLQRAMRDLVPGGYIFTHLIFWSVVGLVAVGTNAVAIILSIGLGLLVLETATKQR</sequence>
<dbReference type="EMBL" id="UINC01010670">
    <property type="protein sequence ID" value="SVA47380.1"/>
    <property type="molecule type" value="Genomic_DNA"/>
</dbReference>
<accession>A0A381W4C6</accession>
<evidence type="ECO:0000313" key="2">
    <source>
        <dbReference type="EMBL" id="SVA47380.1"/>
    </source>
</evidence>